<protein>
    <submittedName>
        <fullName evidence="1">Uncharacterized protein</fullName>
    </submittedName>
</protein>
<evidence type="ECO:0000313" key="2">
    <source>
        <dbReference type="Proteomes" id="UP000609172"/>
    </source>
</evidence>
<proteinExistence type="predicted"/>
<keyword evidence="2" id="KW-1185">Reference proteome</keyword>
<dbReference type="EMBL" id="JAEHFV010000007">
    <property type="protein sequence ID" value="MBK0370908.1"/>
    <property type="molecule type" value="Genomic_DNA"/>
</dbReference>
<accession>A0A934UKT6</accession>
<organism evidence="1 2">
    <name type="scientific">Flavobacterium agrisoli</name>
    <dbReference type="NCBI Taxonomy" id="2793066"/>
    <lineage>
        <taxon>Bacteria</taxon>
        <taxon>Pseudomonadati</taxon>
        <taxon>Bacteroidota</taxon>
        <taxon>Flavobacteriia</taxon>
        <taxon>Flavobacteriales</taxon>
        <taxon>Flavobacteriaceae</taxon>
        <taxon>Flavobacterium</taxon>
    </lineage>
</organism>
<sequence length="79" mass="8740">MKKEQFSPDHKQTKSLVAAGKEAASKAVRHSKALDLTITYIENGFVYEENAQGIKTAIKILEKKEPTISLTKGMVLHAK</sequence>
<evidence type="ECO:0000313" key="1">
    <source>
        <dbReference type="EMBL" id="MBK0370908.1"/>
    </source>
</evidence>
<gene>
    <name evidence="1" type="ORF">I5M07_13820</name>
</gene>
<dbReference type="Proteomes" id="UP000609172">
    <property type="component" value="Unassembled WGS sequence"/>
</dbReference>
<dbReference type="AlphaFoldDB" id="A0A934UKT6"/>
<reference evidence="1" key="1">
    <citation type="submission" date="2020-12" db="EMBL/GenBank/DDBJ databases">
        <title>Bacterial novel species Flavobacterium sp. SE-1-e isolated from soil.</title>
        <authorList>
            <person name="Jung H.-Y."/>
        </authorList>
    </citation>
    <scope>NUCLEOTIDE SEQUENCE</scope>
    <source>
        <strain evidence="1">SE-1-e</strain>
    </source>
</reference>
<name>A0A934UKT6_9FLAO</name>
<comment type="caution">
    <text evidence="1">The sequence shown here is derived from an EMBL/GenBank/DDBJ whole genome shotgun (WGS) entry which is preliminary data.</text>
</comment>